<dbReference type="InterPro" id="IPR010539">
    <property type="entry name" value="BaxI_1-like"/>
</dbReference>
<dbReference type="Proteomes" id="UP000831607">
    <property type="component" value="Chromosome"/>
</dbReference>
<evidence type="ECO:0000256" key="1">
    <source>
        <dbReference type="SAM" id="Phobius"/>
    </source>
</evidence>
<organism evidence="2 3">
    <name type="scientific">Orrella daihaiensis</name>
    <dbReference type="NCBI Taxonomy" id="2782176"/>
    <lineage>
        <taxon>Bacteria</taxon>
        <taxon>Pseudomonadati</taxon>
        <taxon>Pseudomonadota</taxon>
        <taxon>Betaproteobacteria</taxon>
        <taxon>Burkholderiales</taxon>
        <taxon>Alcaligenaceae</taxon>
        <taxon>Orrella</taxon>
    </lineage>
</organism>
<evidence type="ECO:0000313" key="2">
    <source>
        <dbReference type="EMBL" id="UOD51592.1"/>
    </source>
</evidence>
<dbReference type="RefSeq" id="WP_369810240.1">
    <property type="nucleotide sequence ID" value="NZ_CP063982.1"/>
</dbReference>
<keyword evidence="1" id="KW-1133">Transmembrane helix</keyword>
<evidence type="ECO:0000313" key="3">
    <source>
        <dbReference type="Proteomes" id="UP000831607"/>
    </source>
</evidence>
<feature type="transmembrane region" description="Helical" evidence="1">
    <location>
        <begin position="20"/>
        <end position="44"/>
    </location>
</feature>
<dbReference type="EMBL" id="CP063982">
    <property type="protein sequence ID" value="UOD51592.1"/>
    <property type="molecule type" value="Genomic_DNA"/>
</dbReference>
<gene>
    <name evidence="2" type="ORF">DHf2319_06365</name>
</gene>
<sequence>MTPPVHRSVTLKRQLQPDYINWYVALGLMVTLVWLYISTLRLIANLRR</sequence>
<keyword evidence="3" id="KW-1185">Reference proteome</keyword>
<accession>A0ABY4ARD9</accession>
<reference evidence="2 3" key="1">
    <citation type="submission" date="2020-11" db="EMBL/GenBank/DDBJ databases">
        <title>Algicoccus daihaiensis sp.nov., isolated from Daihai Lake in Inner Mongolia.</title>
        <authorList>
            <person name="Kai J."/>
        </authorList>
    </citation>
    <scope>NUCLEOTIDE SEQUENCE [LARGE SCALE GENOMIC DNA]</scope>
    <source>
        <strain evidence="3">f23</strain>
    </source>
</reference>
<proteinExistence type="predicted"/>
<protein>
    <submittedName>
        <fullName evidence="2">Bax inhibitor-1/YccA family protein</fullName>
    </submittedName>
</protein>
<keyword evidence="1" id="KW-0472">Membrane</keyword>
<keyword evidence="1" id="KW-0812">Transmembrane</keyword>
<name>A0ABY4ARD9_9BURK</name>
<dbReference type="Pfam" id="PF12811">
    <property type="entry name" value="BaxI_1"/>
    <property type="match status" value="1"/>
</dbReference>